<dbReference type="RefSeq" id="XP_013021470.1">
    <property type="nucleotide sequence ID" value="XM_013166016.1"/>
</dbReference>
<feature type="domain" description="Nucleoporin Nup133/Nup155-like C-terminal" evidence="5">
    <location>
        <begin position="550"/>
        <end position="1153"/>
    </location>
</feature>
<evidence type="ECO:0000256" key="2">
    <source>
        <dbReference type="ARBA" id="ARBA00005569"/>
    </source>
</evidence>
<proteinExistence type="inferred from homology"/>
<dbReference type="GO" id="GO:1990426">
    <property type="term" value="P:mitotic recombination-dependent replication fork processing"/>
    <property type="evidence" value="ECO:0007669"/>
    <property type="project" value="EnsemblFungi"/>
</dbReference>
<protein>
    <submittedName>
        <fullName evidence="7">Nucleoporin Nup132</fullName>
    </submittedName>
</protein>
<dbReference type="GO" id="GO:0140599">
    <property type="term" value="C:mitotic nuclear bridge midzone membrane domain"/>
    <property type="evidence" value="ECO:0007669"/>
    <property type="project" value="EnsemblFungi"/>
</dbReference>
<dbReference type="InterPro" id="IPR007187">
    <property type="entry name" value="Nucleoporin_Nup133/Nup155_C"/>
</dbReference>
<dbReference type="PANTHER" id="PTHR13405:SF12">
    <property type="entry name" value="NUCLEOPORIN NUP132"/>
    <property type="match status" value="1"/>
</dbReference>
<comment type="similarity">
    <text evidence="2">Belongs to the nucleoporin Nup133 family.</text>
</comment>
<dbReference type="GO" id="GO:0031080">
    <property type="term" value="C:nuclear pore outer ring"/>
    <property type="evidence" value="ECO:0007669"/>
    <property type="project" value="EnsemblFungi"/>
</dbReference>
<dbReference type="InterPro" id="IPR037624">
    <property type="entry name" value="Nup133-like"/>
</dbReference>
<accession>S9W3V7</accession>
<keyword evidence="4" id="KW-0539">Nucleus</keyword>
<dbReference type="GO" id="GO:0017056">
    <property type="term" value="F:structural constituent of nuclear pore"/>
    <property type="evidence" value="ECO:0007669"/>
    <property type="project" value="InterPro"/>
</dbReference>
<dbReference type="GO" id="GO:0000972">
    <property type="term" value="P:transcription-dependent tethering of RNA polymerase II gene DNA at nuclear periphery"/>
    <property type="evidence" value="ECO:0007669"/>
    <property type="project" value="TreeGrafter"/>
</dbReference>
<evidence type="ECO:0000256" key="3">
    <source>
        <dbReference type="ARBA" id="ARBA00022448"/>
    </source>
</evidence>
<dbReference type="Pfam" id="PF08801">
    <property type="entry name" value="Nucleoporin_N"/>
    <property type="match status" value="1"/>
</dbReference>
<dbReference type="STRING" id="653667.S9W3V7"/>
<evidence type="ECO:0000259" key="6">
    <source>
        <dbReference type="Pfam" id="PF08801"/>
    </source>
</evidence>
<dbReference type="Proteomes" id="UP000015464">
    <property type="component" value="Unassembled WGS sequence"/>
</dbReference>
<dbReference type="GeneID" id="25038069"/>
<keyword evidence="3" id="KW-0813">Transport</keyword>
<evidence type="ECO:0000256" key="4">
    <source>
        <dbReference type="ARBA" id="ARBA00023242"/>
    </source>
</evidence>
<evidence type="ECO:0000313" key="7">
    <source>
        <dbReference type="EMBL" id="EPY53214.1"/>
    </source>
</evidence>
<dbReference type="Gene3D" id="1.20.58.1380">
    <property type="match status" value="1"/>
</dbReference>
<sequence length="1162" mass="132460">MSTILGKRKNVNSLASDQSKRISVETRSFDNGITHLYPDWLKGDYYHVFPLLKRLHSDISNDLSLTGTCYPDLGYVLLNSKNACYAFSYQHSQTLKDPPTITFPLPEENDADDPGLNPLTAIVSSDIPDRDPGILIVMPVSGRIAYWTCIGNALAQPIVKPQGVESKLKLSSNEYCLRLHCAHPFLYIVSTNFGRLFSINLRDSAGLPNICLNTVASHGGLLSKCLEKLKIKNPFASYAVSIMSPPLSSSFRHLLYVTDSSGVVDIYDLKDEVKHVRVDLASTFLKVLEEADIVAEDFQILDSAITSQDGDLITFLGSWKRGSRHKYTLYTCDFSNISNPHLVFVYSLSYTSSKKQLLKIQYPFFGSCFVLVSPNAVIILNARMDVDYNTMYCYRENVIRFKSNVSGDIIASGCKQLSLNSKSSLGHPKLSCLVVTSKAGVTEIEIHGDAQQLNTTESLKKQIEEAVFYGYICENPLDFSWKSTSRPKISEIESLIFSIGKEIITSSSSHLPPALPSLIQHLDLRLNYLNNLVRYVKDIPYDISDGLLFSLRVLGEKCNAARSLWATIDLEMSTASRSLIFQRIIFKLGKEAKLDNSVRNWFMRNIDSIEHLIMQAHNFCIDTASRVQELPVEVMNVVLESNEIILAILSSALTYRMETQGIYSLNADSFENKVPWTSTPDVLTALTRQFELTKSALFQFQQGERDSGRDLLSRDKDVVRNALSNMQVQLVVLTEVCFNAYTERLGWLSEHEDDGENKKELEEAFTINRKFWIQTLFEIGQGGNALRVAEKYRDYRSVVELCYQIFTKKEFDEQIGDYLSKFGKEFSFVLYDYYVEKGMSVELLNSDKHKLNFLTEYFNYRGYNEVSWMHDMREKNYELASHRLLQLANKKEKSVEKKEIELSLGKIFLYANPKGPAKSKDLVLIEQKLEQIHIQKMIAKTIMPVVHRLRLQGKKYQLVEAVIEEITDGKPIPVLARQVMHRVIKSLIGHQVVAVTELIEYLSFSLYRKSELRMEDMTDYYFSLRLLLTTRLTDEAKKFYEDTIWRRAVLNDKWSEVLDTKNKNDAAIEAQVRMTALYQTLHLTAINGLFQEGLAKPTSLSSFLFDEKIYGSIPMIYSPAKFGDTQEVIKILNRESNLLKHYLDKTSLNTWFVSMSLSCDSF</sequence>
<dbReference type="GO" id="GO:0034399">
    <property type="term" value="C:nuclear periphery"/>
    <property type="evidence" value="ECO:0007669"/>
    <property type="project" value="EnsemblFungi"/>
</dbReference>
<reference evidence="7 8" key="1">
    <citation type="journal article" date="2011" name="Science">
        <title>Comparative functional genomics of the fission yeasts.</title>
        <authorList>
            <person name="Rhind N."/>
            <person name="Chen Z."/>
            <person name="Yassour M."/>
            <person name="Thompson D.A."/>
            <person name="Haas B.J."/>
            <person name="Habib N."/>
            <person name="Wapinski I."/>
            <person name="Roy S."/>
            <person name="Lin M.F."/>
            <person name="Heiman D.I."/>
            <person name="Young S.K."/>
            <person name="Furuya K."/>
            <person name="Guo Y."/>
            <person name="Pidoux A."/>
            <person name="Chen H.M."/>
            <person name="Robbertse B."/>
            <person name="Goldberg J.M."/>
            <person name="Aoki K."/>
            <person name="Bayne E.H."/>
            <person name="Berlin A.M."/>
            <person name="Desjardins C.A."/>
            <person name="Dobbs E."/>
            <person name="Dukaj L."/>
            <person name="Fan L."/>
            <person name="FitzGerald M.G."/>
            <person name="French C."/>
            <person name="Gujja S."/>
            <person name="Hansen K."/>
            <person name="Keifenheim D."/>
            <person name="Levin J.Z."/>
            <person name="Mosher R.A."/>
            <person name="Mueller C.A."/>
            <person name="Pfiffner J."/>
            <person name="Priest M."/>
            <person name="Russ C."/>
            <person name="Smialowska A."/>
            <person name="Swoboda P."/>
            <person name="Sykes S.M."/>
            <person name="Vaughn M."/>
            <person name="Vengrova S."/>
            <person name="Yoder R."/>
            <person name="Zeng Q."/>
            <person name="Allshire R."/>
            <person name="Baulcombe D."/>
            <person name="Birren B.W."/>
            <person name="Brown W."/>
            <person name="Ekwall K."/>
            <person name="Kellis M."/>
            <person name="Leatherwood J."/>
            <person name="Levin H."/>
            <person name="Margalit H."/>
            <person name="Martienssen R."/>
            <person name="Nieduszynski C.A."/>
            <person name="Spatafora J.W."/>
            <person name="Friedman N."/>
            <person name="Dalgaard J.Z."/>
            <person name="Baumann P."/>
            <person name="Niki H."/>
            <person name="Regev A."/>
            <person name="Nusbaum C."/>
        </authorList>
    </citation>
    <scope>NUCLEOTIDE SEQUENCE [LARGE SCALE GENOMIC DNA]</scope>
    <source>
        <strain evidence="8">OY26 / ATCC MYA-4695 / CBS 11777 / NBRC 106824 / NRRL Y48691</strain>
    </source>
</reference>
<gene>
    <name evidence="7" type="ORF">SPOG_03752</name>
</gene>
<dbReference type="InterPro" id="IPR014908">
    <property type="entry name" value="Nucleoporin_Nup133/Nup155_N"/>
</dbReference>
<dbReference type="PANTHER" id="PTHR13405">
    <property type="entry name" value="NUCLEAR PORE COMPLEX PROTEIN NUP133"/>
    <property type="match status" value="1"/>
</dbReference>
<dbReference type="GO" id="GO:0016973">
    <property type="term" value="P:poly(A)+ mRNA export from nucleus"/>
    <property type="evidence" value="ECO:0007669"/>
    <property type="project" value="EnsemblFungi"/>
</dbReference>
<organism evidence="7 8">
    <name type="scientific">Schizosaccharomyces cryophilus (strain OY26 / ATCC MYA-4695 / CBS 11777 / NBRC 106824 / NRRL Y48691)</name>
    <name type="common">Fission yeast</name>
    <dbReference type="NCBI Taxonomy" id="653667"/>
    <lineage>
        <taxon>Eukaryota</taxon>
        <taxon>Fungi</taxon>
        <taxon>Dikarya</taxon>
        <taxon>Ascomycota</taxon>
        <taxon>Taphrinomycotina</taxon>
        <taxon>Schizosaccharomycetes</taxon>
        <taxon>Schizosaccharomycetales</taxon>
        <taxon>Schizosaccharomycetaceae</taxon>
        <taxon>Schizosaccharomyces</taxon>
    </lineage>
</organism>
<dbReference type="eggNOG" id="KOG4121">
    <property type="taxonomic scope" value="Eukaryota"/>
</dbReference>
<dbReference type="AlphaFoldDB" id="S9W3V7"/>
<feature type="domain" description="Nucleoporin Nup133/Nup155-like N-terminal" evidence="6">
    <location>
        <begin position="49"/>
        <end position="442"/>
    </location>
</feature>
<evidence type="ECO:0000313" key="8">
    <source>
        <dbReference type="Proteomes" id="UP000015464"/>
    </source>
</evidence>
<dbReference type="SUPFAM" id="SSF117289">
    <property type="entry name" value="Nucleoporin domain"/>
    <property type="match status" value="1"/>
</dbReference>
<dbReference type="EMBL" id="KE546988">
    <property type="protein sequence ID" value="EPY53214.1"/>
    <property type="molecule type" value="Genomic_DNA"/>
</dbReference>
<dbReference type="OMA" id="HVATLLW"/>
<dbReference type="Pfam" id="PF03177">
    <property type="entry name" value="Nucleoporin_C"/>
    <property type="match status" value="1"/>
</dbReference>
<dbReference type="OrthoDB" id="103454at2759"/>
<dbReference type="InterPro" id="IPR015943">
    <property type="entry name" value="WD40/YVTN_repeat-like_dom_sf"/>
</dbReference>
<name>S9W3V7_SCHCR</name>
<dbReference type="GO" id="GO:0140602">
    <property type="term" value="C:nucleolar peripheral inclusion body"/>
    <property type="evidence" value="ECO:0007669"/>
    <property type="project" value="EnsemblFungi"/>
</dbReference>
<evidence type="ECO:0000256" key="1">
    <source>
        <dbReference type="ARBA" id="ARBA00004259"/>
    </source>
</evidence>
<evidence type="ECO:0000259" key="5">
    <source>
        <dbReference type="Pfam" id="PF03177"/>
    </source>
</evidence>
<dbReference type="HOGENOM" id="CLU_274527_0_0_1"/>
<comment type="subcellular location">
    <subcellularLocation>
        <location evidence="1">Nucleus envelope</location>
    </subcellularLocation>
</comment>
<dbReference type="Gene3D" id="2.130.10.10">
    <property type="entry name" value="YVTN repeat-like/Quinoprotein amine dehydrogenase"/>
    <property type="match status" value="1"/>
</dbReference>
<dbReference type="GO" id="GO:0006606">
    <property type="term" value="P:protein import into nucleus"/>
    <property type="evidence" value="ECO:0007669"/>
    <property type="project" value="TreeGrafter"/>
</dbReference>
<keyword evidence="8" id="KW-1185">Reference proteome</keyword>